<gene>
    <name evidence="7" type="ORF">GCM10009681_16110</name>
</gene>
<proteinExistence type="predicted"/>
<feature type="compositionally biased region" description="Polar residues" evidence="5">
    <location>
        <begin position="343"/>
        <end position="354"/>
    </location>
</feature>
<evidence type="ECO:0000259" key="6">
    <source>
        <dbReference type="PROSITE" id="PS51635"/>
    </source>
</evidence>
<accession>A0ABN2K0S6</accession>
<feature type="short sequence motif" description="GXGXXG" evidence="4">
    <location>
        <begin position="15"/>
        <end position="20"/>
    </location>
</feature>
<evidence type="ECO:0000256" key="4">
    <source>
        <dbReference type="PROSITE-ProRule" id="PRU01161"/>
    </source>
</evidence>
<protein>
    <recommendedName>
        <fullName evidence="6">PNPLA domain-containing protein</fullName>
    </recommendedName>
</protein>
<dbReference type="InterPro" id="IPR050301">
    <property type="entry name" value="NTE"/>
</dbReference>
<dbReference type="InterPro" id="IPR016035">
    <property type="entry name" value="Acyl_Trfase/lysoPLipase"/>
</dbReference>
<feature type="region of interest" description="Disordered" evidence="5">
    <location>
        <begin position="245"/>
        <end position="359"/>
    </location>
</feature>
<feature type="region of interest" description="Disordered" evidence="5">
    <location>
        <begin position="380"/>
        <end position="404"/>
    </location>
</feature>
<dbReference type="SUPFAM" id="SSF52151">
    <property type="entry name" value="FabD/lysophospholipase-like"/>
    <property type="match status" value="1"/>
</dbReference>
<feature type="short sequence motif" description="DGA/G" evidence="4">
    <location>
        <begin position="167"/>
        <end position="169"/>
    </location>
</feature>
<dbReference type="PANTHER" id="PTHR14226:SF29">
    <property type="entry name" value="NEUROPATHY TARGET ESTERASE SWS"/>
    <property type="match status" value="1"/>
</dbReference>
<dbReference type="Gene3D" id="3.40.1090.10">
    <property type="entry name" value="Cytosolic phospholipase A2 catalytic domain"/>
    <property type="match status" value="2"/>
</dbReference>
<feature type="compositionally biased region" description="Low complexity" evidence="5">
    <location>
        <begin position="284"/>
        <end position="331"/>
    </location>
</feature>
<evidence type="ECO:0000256" key="1">
    <source>
        <dbReference type="ARBA" id="ARBA00022801"/>
    </source>
</evidence>
<feature type="active site" description="Nucleophile" evidence="4">
    <location>
        <position position="44"/>
    </location>
</feature>
<dbReference type="EMBL" id="BAAALS010000006">
    <property type="protein sequence ID" value="GAA1745899.1"/>
    <property type="molecule type" value="Genomic_DNA"/>
</dbReference>
<dbReference type="Pfam" id="PF01734">
    <property type="entry name" value="Patatin"/>
    <property type="match status" value="1"/>
</dbReference>
<sequence>MAVRADERTAFVLGGGGVLGASEVGMLRALADAGIRPDLVVGTSIGAINGVFVAHDPVGAAERLAEVWRSEVVRTAFGGSLFTRLNTLARSGTHLHANEPLRRLIEDELPVRDFADLTVPFQCVAACVERAAAHWFSEGEIVPAVLASAAVPGLLPAVRIGDEHFFDGGLVHSIPVGRAVLLGATRIFVLHVGRIEQPLRAPRRPWEVGLVSFEIARRHRFVEEMAALPKGVTAHVLPAGFAPAESDASGTTASGSTASGSTASGSTASGSTAADNEPPVNGETGPATGNSSPGSPSNGSSPADSSSADSSLAGGSLAGSSSARSPSAKPSTGRVAAGRFASRRTTNGNGSAELSQWRYRDFGRVDRQIDRAYEATSRYLASIAPDRAAPDRAAPDRAAPDRER</sequence>
<evidence type="ECO:0000313" key="7">
    <source>
        <dbReference type="EMBL" id="GAA1745899.1"/>
    </source>
</evidence>
<feature type="compositionally biased region" description="Low complexity" evidence="5">
    <location>
        <begin position="248"/>
        <end position="274"/>
    </location>
</feature>
<evidence type="ECO:0000256" key="5">
    <source>
        <dbReference type="SAM" id="MobiDB-lite"/>
    </source>
</evidence>
<dbReference type="PROSITE" id="PS51635">
    <property type="entry name" value="PNPLA"/>
    <property type="match status" value="1"/>
</dbReference>
<reference evidence="7 8" key="1">
    <citation type="journal article" date="2019" name="Int. J. Syst. Evol. Microbiol.">
        <title>The Global Catalogue of Microorganisms (GCM) 10K type strain sequencing project: providing services to taxonomists for standard genome sequencing and annotation.</title>
        <authorList>
            <consortium name="The Broad Institute Genomics Platform"/>
            <consortium name="The Broad Institute Genome Sequencing Center for Infectious Disease"/>
            <person name="Wu L."/>
            <person name="Ma J."/>
        </authorList>
    </citation>
    <scope>NUCLEOTIDE SEQUENCE [LARGE SCALE GENOMIC DNA]</scope>
    <source>
        <strain evidence="7 8">JCM 13249</strain>
    </source>
</reference>
<feature type="domain" description="PNPLA" evidence="6">
    <location>
        <begin position="11"/>
        <end position="180"/>
    </location>
</feature>
<feature type="active site" description="Proton acceptor" evidence="4">
    <location>
        <position position="167"/>
    </location>
</feature>
<feature type="compositionally biased region" description="Basic and acidic residues" evidence="5">
    <location>
        <begin position="388"/>
        <end position="404"/>
    </location>
</feature>
<organism evidence="7 8">
    <name type="scientific">Luedemannella helvata</name>
    <dbReference type="NCBI Taxonomy" id="349315"/>
    <lineage>
        <taxon>Bacteria</taxon>
        <taxon>Bacillati</taxon>
        <taxon>Actinomycetota</taxon>
        <taxon>Actinomycetes</taxon>
        <taxon>Micromonosporales</taxon>
        <taxon>Micromonosporaceae</taxon>
        <taxon>Luedemannella</taxon>
    </lineage>
</organism>
<evidence type="ECO:0000256" key="3">
    <source>
        <dbReference type="ARBA" id="ARBA00023098"/>
    </source>
</evidence>
<name>A0ABN2K0S6_9ACTN</name>
<evidence type="ECO:0000313" key="8">
    <source>
        <dbReference type="Proteomes" id="UP001500655"/>
    </source>
</evidence>
<keyword evidence="8" id="KW-1185">Reference proteome</keyword>
<keyword evidence="3 4" id="KW-0443">Lipid metabolism</keyword>
<dbReference type="Proteomes" id="UP001500655">
    <property type="component" value="Unassembled WGS sequence"/>
</dbReference>
<keyword evidence="1 4" id="KW-0378">Hydrolase</keyword>
<dbReference type="PANTHER" id="PTHR14226">
    <property type="entry name" value="NEUROPATHY TARGET ESTERASE/SWISS CHEESE D.MELANOGASTER"/>
    <property type="match status" value="1"/>
</dbReference>
<evidence type="ECO:0000256" key="2">
    <source>
        <dbReference type="ARBA" id="ARBA00022963"/>
    </source>
</evidence>
<dbReference type="InterPro" id="IPR002641">
    <property type="entry name" value="PNPLA_dom"/>
</dbReference>
<keyword evidence="2 4" id="KW-0442">Lipid degradation</keyword>
<feature type="short sequence motif" description="GXSXG" evidence="4">
    <location>
        <begin position="42"/>
        <end position="46"/>
    </location>
</feature>
<comment type="caution">
    <text evidence="7">The sequence shown here is derived from an EMBL/GenBank/DDBJ whole genome shotgun (WGS) entry which is preliminary data.</text>
</comment>